<dbReference type="AlphaFoldDB" id="A0A3S1BWL5"/>
<comment type="caution">
    <text evidence="4">The sequence shown here is derived from an EMBL/GenBank/DDBJ whole genome shotgun (WGS) entry which is preliminary data.</text>
</comment>
<reference evidence="4 5" key="1">
    <citation type="submission" date="2018-12" db="EMBL/GenBank/DDBJ databases">
        <authorList>
            <person name="Sun L."/>
            <person name="Chen Z."/>
        </authorList>
    </citation>
    <scope>NUCLEOTIDE SEQUENCE [LARGE SCALE GENOMIC DNA]</scope>
    <source>
        <strain evidence="4 5">3-5-3</strain>
    </source>
</reference>
<organism evidence="4 5">
    <name type="scientific">Paenibacillus zeisoli</name>
    <dbReference type="NCBI Taxonomy" id="2496267"/>
    <lineage>
        <taxon>Bacteria</taxon>
        <taxon>Bacillati</taxon>
        <taxon>Bacillota</taxon>
        <taxon>Bacilli</taxon>
        <taxon>Bacillales</taxon>
        <taxon>Paenibacillaceae</taxon>
        <taxon>Paenibacillus</taxon>
    </lineage>
</organism>
<feature type="signal peptide" evidence="2">
    <location>
        <begin position="1"/>
        <end position="27"/>
    </location>
</feature>
<dbReference type="OrthoDB" id="1954033at2"/>
<evidence type="ECO:0000256" key="2">
    <source>
        <dbReference type="SAM" id="SignalP"/>
    </source>
</evidence>
<feature type="region of interest" description="Disordered" evidence="1">
    <location>
        <begin position="23"/>
        <end position="76"/>
    </location>
</feature>
<feature type="compositionally biased region" description="Polar residues" evidence="1">
    <location>
        <begin position="33"/>
        <end position="57"/>
    </location>
</feature>
<dbReference type="EMBL" id="RZNX01000001">
    <property type="protein sequence ID" value="RUT36028.1"/>
    <property type="molecule type" value="Genomic_DNA"/>
</dbReference>
<evidence type="ECO:0000313" key="5">
    <source>
        <dbReference type="Proteomes" id="UP000272464"/>
    </source>
</evidence>
<evidence type="ECO:0000313" key="4">
    <source>
        <dbReference type="EMBL" id="RUT36028.1"/>
    </source>
</evidence>
<name>A0A3S1BWL5_9BACL</name>
<feature type="chain" id="PRO_5018738088" description="GerMN domain-containing protein" evidence="2">
    <location>
        <begin position="28"/>
        <end position="204"/>
    </location>
</feature>
<protein>
    <recommendedName>
        <fullName evidence="3">GerMN domain-containing protein</fullName>
    </recommendedName>
</protein>
<dbReference type="InterPro" id="IPR019606">
    <property type="entry name" value="GerMN"/>
</dbReference>
<dbReference type="PROSITE" id="PS51257">
    <property type="entry name" value="PROKAR_LIPOPROTEIN"/>
    <property type="match status" value="1"/>
</dbReference>
<gene>
    <name evidence="4" type="ORF">EJP77_03250</name>
</gene>
<dbReference type="RefSeq" id="WP_127197724.1">
    <property type="nucleotide sequence ID" value="NZ_RZNX01000001.1"/>
</dbReference>
<keyword evidence="5" id="KW-1185">Reference proteome</keyword>
<feature type="domain" description="GerMN" evidence="3">
    <location>
        <begin position="83"/>
        <end position="189"/>
    </location>
</feature>
<keyword evidence="2" id="KW-0732">Signal</keyword>
<feature type="compositionally biased region" description="Polar residues" evidence="1">
    <location>
        <begin position="64"/>
        <end position="76"/>
    </location>
</feature>
<sequence>MKRKSLTTGLLILLMLVSAGCGQKSQAAPPVNDQVSAPSVTSGNQEKETPSTSQLGTNVAAASPSESSDQPENSANKLTISSYYTDNDMMELKEEHKEITFSNEQDKYTEVFKTLKDSGTDKLFALWQKVELKSAALKDGELTIDIHLPDEARLGAGGESLAIEALKRAFFQFDEVKSIELLVDGSKVDTLMGHDELEHPMTRS</sequence>
<accession>A0A3S1BWL5</accession>
<evidence type="ECO:0000259" key="3">
    <source>
        <dbReference type="Pfam" id="PF10646"/>
    </source>
</evidence>
<proteinExistence type="predicted"/>
<evidence type="ECO:0000256" key="1">
    <source>
        <dbReference type="SAM" id="MobiDB-lite"/>
    </source>
</evidence>
<dbReference type="Pfam" id="PF10646">
    <property type="entry name" value="Germane"/>
    <property type="match status" value="1"/>
</dbReference>
<dbReference type="Proteomes" id="UP000272464">
    <property type="component" value="Unassembled WGS sequence"/>
</dbReference>